<reference evidence="4 5" key="1">
    <citation type="submission" date="2018-10" db="EMBL/GenBank/DDBJ databases">
        <title>Genomic Encyclopedia of Type Strains, Phase IV (KMG-IV): sequencing the most valuable type-strain genomes for metagenomic binning, comparative biology and taxonomic classification.</title>
        <authorList>
            <person name="Goeker M."/>
        </authorList>
    </citation>
    <scope>NUCLEOTIDE SEQUENCE [LARGE SCALE GENOMIC DNA]</scope>
    <source>
        <strain evidence="4 5">DSM 3303</strain>
    </source>
</reference>
<evidence type="ECO:0000259" key="3">
    <source>
        <dbReference type="Pfam" id="PF13439"/>
    </source>
</evidence>
<dbReference type="Gene3D" id="3.40.50.2000">
    <property type="entry name" value="Glycogen Phosphorylase B"/>
    <property type="match status" value="2"/>
</dbReference>
<accession>A0A495BKG6</accession>
<evidence type="ECO:0000256" key="2">
    <source>
        <dbReference type="ARBA" id="ARBA00022679"/>
    </source>
</evidence>
<keyword evidence="2 4" id="KW-0808">Transferase</keyword>
<evidence type="ECO:0000313" key="4">
    <source>
        <dbReference type="EMBL" id="RKQ62148.1"/>
    </source>
</evidence>
<dbReference type="AlphaFoldDB" id="A0A495BKG6"/>
<dbReference type="PANTHER" id="PTHR12526">
    <property type="entry name" value="GLYCOSYLTRANSFERASE"/>
    <property type="match status" value="1"/>
</dbReference>
<dbReference type="EMBL" id="RBID01000002">
    <property type="protein sequence ID" value="RKQ62148.1"/>
    <property type="molecule type" value="Genomic_DNA"/>
</dbReference>
<evidence type="ECO:0000313" key="5">
    <source>
        <dbReference type="Proteomes" id="UP000279384"/>
    </source>
</evidence>
<dbReference type="Proteomes" id="UP000279384">
    <property type="component" value="Unassembled WGS sequence"/>
</dbReference>
<name>A0A495BKG6_VOGIN</name>
<dbReference type="Pfam" id="PF13439">
    <property type="entry name" value="Glyco_transf_4"/>
    <property type="match status" value="1"/>
</dbReference>
<dbReference type="Pfam" id="PF13692">
    <property type="entry name" value="Glyco_trans_1_4"/>
    <property type="match status" value="1"/>
</dbReference>
<dbReference type="SUPFAM" id="SSF53756">
    <property type="entry name" value="UDP-Glycosyltransferase/glycogen phosphorylase"/>
    <property type="match status" value="1"/>
</dbReference>
<dbReference type="InterPro" id="IPR028098">
    <property type="entry name" value="Glyco_trans_4-like_N"/>
</dbReference>
<organism evidence="4 5">
    <name type="scientific">Vogesella indigofera</name>
    <name type="common">Pseudomonas indigofera</name>
    <dbReference type="NCBI Taxonomy" id="45465"/>
    <lineage>
        <taxon>Bacteria</taxon>
        <taxon>Pseudomonadati</taxon>
        <taxon>Pseudomonadota</taxon>
        <taxon>Betaproteobacteria</taxon>
        <taxon>Neisseriales</taxon>
        <taxon>Chromobacteriaceae</taxon>
        <taxon>Vogesella</taxon>
    </lineage>
</organism>
<gene>
    <name evidence="4" type="ORF">C8E02_0204</name>
</gene>
<protein>
    <submittedName>
        <fullName evidence="4">Glycosyltransferase involved in cell wall biosynthesis</fullName>
    </submittedName>
</protein>
<feature type="domain" description="Glycosyltransferase subfamily 4-like N-terminal" evidence="3">
    <location>
        <begin position="97"/>
        <end position="204"/>
    </location>
</feature>
<evidence type="ECO:0000256" key="1">
    <source>
        <dbReference type="ARBA" id="ARBA00022676"/>
    </source>
</evidence>
<dbReference type="RefSeq" id="WP_120809311.1">
    <property type="nucleotide sequence ID" value="NZ_RBID01000002.1"/>
</dbReference>
<sequence length="403" mass="43720">MTTRTRILLLDTGNEWGGGTNSLFELLKRIDRERFDITCLFYRDYSKGQSTLSRELAAIGMPLRLLPQRKQPLWAKLAKELARGLLAWHKPWRQALVKRIEHAWRIAPNAAAIARQLRDERFDLLYMNNQPRSNLEGYLAAEQSGVPVVQHCRIEPLMDAADAAIVNRVASKVIGVSNGVVGALVRHGVQPDKCVAVLNGIDPAQTLPDGAAVRGTLLVGREHEIVLGAVGQLVERKGLRFLLQATAELVRRQLPVRLLLVGDGPQRAELERLAASLGIAGQVVFAGFQPQPLAYTAAMDVCVLVSQSEGLPRVLLEAMLLAKPVVASRVVGSQELVADGDSGLLVPYGDSAALAEALAKLVADAGLRQRMGQAGEVRVKAQYTIARYVAGTEAILAEAARKP</sequence>
<dbReference type="PANTHER" id="PTHR12526:SF629">
    <property type="entry name" value="TEICHURONIC ACID BIOSYNTHESIS GLYCOSYLTRANSFERASE TUAH-RELATED"/>
    <property type="match status" value="1"/>
</dbReference>
<dbReference type="CDD" id="cd03811">
    <property type="entry name" value="GT4_GT28_WabH-like"/>
    <property type="match status" value="1"/>
</dbReference>
<keyword evidence="1" id="KW-0328">Glycosyltransferase</keyword>
<proteinExistence type="predicted"/>
<dbReference type="GO" id="GO:0016757">
    <property type="term" value="F:glycosyltransferase activity"/>
    <property type="evidence" value="ECO:0007669"/>
    <property type="project" value="UniProtKB-KW"/>
</dbReference>
<comment type="caution">
    <text evidence="4">The sequence shown here is derived from an EMBL/GenBank/DDBJ whole genome shotgun (WGS) entry which is preliminary data.</text>
</comment>